<keyword evidence="10" id="KW-1185">Reference proteome</keyword>
<feature type="region of interest" description="Disordered" evidence="7">
    <location>
        <begin position="232"/>
        <end position="256"/>
    </location>
</feature>
<dbReference type="SUPFAM" id="SSF57501">
    <property type="entry name" value="Cystine-knot cytokines"/>
    <property type="match status" value="2"/>
</dbReference>
<dbReference type="InterPro" id="IPR001839">
    <property type="entry name" value="TGF-b_C"/>
</dbReference>
<reference evidence="9 10" key="1">
    <citation type="submission" date="2019-08" db="EMBL/GenBank/DDBJ databases">
        <authorList>
            <person name="Alioto T."/>
            <person name="Alioto T."/>
            <person name="Gomez Garrido J."/>
        </authorList>
    </citation>
    <scope>NUCLEOTIDE SEQUENCE [LARGE SCALE GENOMIC DNA]</scope>
</reference>
<gene>
    <name evidence="9" type="ORF">CINCED_3A022674</name>
</gene>
<comment type="similarity">
    <text evidence="2 6">Belongs to the TGF-beta family.</text>
</comment>
<feature type="compositionally biased region" description="Basic residues" evidence="7">
    <location>
        <begin position="237"/>
        <end position="247"/>
    </location>
</feature>
<dbReference type="GO" id="GO:0008083">
    <property type="term" value="F:growth factor activity"/>
    <property type="evidence" value="ECO:0007669"/>
    <property type="project" value="UniProtKB-KW"/>
</dbReference>
<keyword evidence="5" id="KW-1015">Disulfide bond</keyword>
<proteinExistence type="inferred from homology"/>
<feature type="compositionally biased region" description="Low complexity" evidence="7">
    <location>
        <begin position="78"/>
        <end position="92"/>
    </location>
</feature>
<organism evidence="9 10">
    <name type="scientific">Cinara cedri</name>
    <dbReference type="NCBI Taxonomy" id="506608"/>
    <lineage>
        <taxon>Eukaryota</taxon>
        <taxon>Metazoa</taxon>
        <taxon>Ecdysozoa</taxon>
        <taxon>Arthropoda</taxon>
        <taxon>Hexapoda</taxon>
        <taxon>Insecta</taxon>
        <taxon>Pterygota</taxon>
        <taxon>Neoptera</taxon>
        <taxon>Paraneoptera</taxon>
        <taxon>Hemiptera</taxon>
        <taxon>Sternorrhyncha</taxon>
        <taxon>Aphidomorpha</taxon>
        <taxon>Aphidoidea</taxon>
        <taxon>Aphididae</taxon>
        <taxon>Lachninae</taxon>
        <taxon>Cinara</taxon>
    </lineage>
</organism>
<evidence type="ECO:0000256" key="1">
    <source>
        <dbReference type="ARBA" id="ARBA00004613"/>
    </source>
</evidence>
<dbReference type="GO" id="GO:0005125">
    <property type="term" value="F:cytokine activity"/>
    <property type="evidence" value="ECO:0007669"/>
    <property type="project" value="TreeGrafter"/>
</dbReference>
<dbReference type="Proteomes" id="UP000325440">
    <property type="component" value="Unassembled WGS sequence"/>
</dbReference>
<feature type="region of interest" description="Disordered" evidence="7">
    <location>
        <begin position="329"/>
        <end position="364"/>
    </location>
</feature>
<dbReference type="PROSITE" id="PS00250">
    <property type="entry name" value="TGF_BETA_1"/>
    <property type="match status" value="1"/>
</dbReference>
<dbReference type="EMBL" id="CABPRJ010001911">
    <property type="protein sequence ID" value="VVC40982.1"/>
    <property type="molecule type" value="Genomic_DNA"/>
</dbReference>
<evidence type="ECO:0000256" key="2">
    <source>
        <dbReference type="ARBA" id="ARBA00006656"/>
    </source>
</evidence>
<evidence type="ECO:0000259" key="8">
    <source>
        <dbReference type="PROSITE" id="PS51362"/>
    </source>
</evidence>
<accession>A0A5E4N899</accession>
<name>A0A5E4N899_9HEMI</name>
<dbReference type="Pfam" id="PF00019">
    <property type="entry name" value="TGF_beta"/>
    <property type="match status" value="2"/>
</dbReference>
<evidence type="ECO:0000256" key="4">
    <source>
        <dbReference type="ARBA" id="ARBA00023030"/>
    </source>
</evidence>
<keyword evidence="4 6" id="KW-0339">Growth factor</keyword>
<dbReference type="PROSITE" id="PS51362">
    <property type="entry name" value="TGF_BETA_2"/>
    <property type="match status" value="1"/>
</dbReference>
<evidence type="ECO:0000256" key="7">
    <source>
        <dbReference type="SAM" id="MobiDB-lite"/>
    </source>
</evidence>
<evidence type="ECO:0000256" key="6">
    <source>
        <dbReference type="RuleBase" id="RU000354"/>
    </source>
</evidence>
<dbReference type="InterPro" id="IPR017948">
    <property type="entry name" value="TGFb_CS"/>
</dbReference>
<comment type="subcellular location">
    <subcellularLocation>
        <location evidence="1">Secreted</location>
    </subcellularLocation>
</comment>
<dbReference type="Gene3D" id="2.10.90.10">
    <property type="entry name" value="Cystine-knot cytokines"/>
    <property type="match status" value="1"/>
</dbReference>
<evidence type="ECO:0000313" key="9">
    <source>
        <dbReference type="EMBL" id="VVC40982.1"/>
    </source>
</evidence>
<dbReference type="AlphaFoldDB" id="A0A5E4N899"/>
<dbReference type="PANTHER" id="PTHR11848">
    <property type="entry name" value="TGF-BETA FAMILY"/>
    <property type="match status" value="1"/>
</dbReference>
<dbReference type="PANTHER" id="PTHR11848:SF119">
    <property type="entry name" value="TGF-BETA FAMILY PROFILE DOMAIN-CONTAINING PROTEIN"/>
    <property type="match status" value="1"/>
</dbReference>
<dbReference type="GO" id="GO:0005615">
    <property type="term" value="C:extracellular space"/>
    <property type="evidence" value="ECO:0007669"/>
    <property type="project" value="TreeGrafter"/>
</dbReference>
<keyword evidence="3" id="KW-0964">Secreted</keyword>
<sequence>MDVGCDSLGCNTEIDTLRYTDINDGEGVKLRATITFPIGRAIANGYGPMSIKSVVRIYGKQLVGSSFQEGSGDGSGDGSSSRDISGSDVSSSEFGDAVQASVVPVRVYGRRVSSDGASREKPSLVTVLTFPTVGRGRWRDVDVTRLLKARKPHVANVAEEPTTLELSLWYPTASETIQISGGCDGCHADRLPVMHCFLDGNLEYSMWPLGDVEPIRCTGLGTIRKKRDGIAAVKGGGRGRKDKRRRPSVSGSVRRTDCKVDQSSMVGTNNGTNKCCREQMRVVFADIPGFDFIIEPKWFDAGLCRGRCPAKYNPATRHAFIQSLLNNNRGVADSPRNRRQRRRVRHGGEKESREATGVVSPWIPSIPRPSPPKPCCAPSMLDKLEIMHVDEVNPKKLTVTRWKEMVVVECACS</sequence>
<feature type="domain" description="TGF-beta family profile" evidence="8">
    <location>
        <begin position="244"/>
        <end position="413"/>
    </location>
</feature>
<evidence type="ECO:0000256" key="3">
    <source>
        <dbReference type="ARBA" id="ARBA00022525"/>
    </source>
</evidence>
<feature type="region of interest" description="Disordered" evidence="7">
    <location>
        <begin position="68"/>
        <end position="92"/>
    </location>
</feature>
<dbReference type="InterPro" id="IPR015615">
    <property type="entry name" value="TGF-beta-rel"/>
</dbReference>
<dbReference type="SMART" id="SM00204">
    <property type="entry name" value="TGFB"/>
    <property type="match status" value="1"/>
</dbReference>
<evidence type="ECO:0000313" key="10">
    <source>
        <dbReference type="Proteomes" id="UP000325440"/>
    </source>
</evidence>
<protein>
    <submittedName>
        <fullName evidence="9">Transforming growth factor-beta, C-terminal,Cystine-knot cytokine,Transforming growth factor</fullName>
    </submittedName>
</protein>
<dbReference type="InterPro" id="IPR029034">
    <property type="entry name" value="Cystine-knot_cytokine"/>
</dbReference>
<dbReference type="OrthoDB" id="5949851at2759"/>
<evidence type="ECO:0000256" key="5">
    <source>
        <dbReference type="ARBA" id="ARBA00023157"/>
    </source>
</evidence>